<evidence type="ECO:0000313" key="3">
    <source>
        <dbReference type="Proteomes" id="UP000265515"/>
    </source>
</evidence>
<protein>
    <submittedName>
        <fullName evidence="2">Uncharacterized protein</fullName>
    </submittedName>
</protein>
<comment type="caution">
    <text evidence="2">The sequence shown here is derived from an EMBL/GenBank/DDBJ whole genome shotgun (WGS) entry which is preliminary data.</text>
</comment>
<keyword evidence="3" id="KW-1185">Reference proteome</keyword>
<feature type="region of interest" description="Disordered" evidence="1">
    <location>
        <begin position="199"/>
        <end position="221"/>
    </location>
</feature>
<accession>A0A388L013</accession>
<reference evidence="2 3" key="1">
    <citation type="journal article" date="2018" name="Cell">
        <title>The Chara Genome: Secondary Complexity and Implications for Plant Terrestrialization.</title>
        <authorList>
            <person name="Nishiyama T."/>
            <person name="Sakayama H."/>
            <person name="Vries J.D."/>
            <person name="Buschmann H."/>
            <person name="Saint-Marcoux D."/>
            <person name="Ullrich K.K."/>
            <person name="Haas F.B."/>
            <person name="Vanderstraeten L."/>
            <person name="Becker D."/>
            <person name="Lang D."/>
            <person name="Vosolsobe S."/>
            <person name="Rombauts S."/>
            <person name="Wilhelmsson P.K.I."/>
            <person name="Janitza P."/>
            <person name="Kern R."/>
            <person name="Heyl A."/>
            <person name="Rumpler F."/>
            <person name="Villalobos L.I.A.C."/>
            <person name="Clay J.M."/>
            <person name="Skokan R."/>
            <person name="Toyoda A."/>
            <person name="Suzuki Y."/>
            <person name="Kagoshima H."/>
            <person name="Schijlen E."/>
            <person name="Tajeshwar N."/>
            <person name="Catarino B."/>
            <person name="Hetherington A.J."/>
            <person name="Saltykova A."/>
            <person name="Bonnot C."/>
            <person name="Breuninger H."/>
            <person name="Symeonidi A."/>
            <person name="Radhakrishnan G.V."/>
            <person name="Van Nieuwerburgh F."/>
            <person name="Deforce D."/>
            <person name="Chang C."/>
            <person name="Karol K.G."/>
            <person name="Hedrich R."/>
            <person name="Ulvskov P."/>
            <person name="Glockner G."/>
            <person name="Delwiche C.F."/>
            <person name="Petrasek J."/>
            <person name="Van de Peer Y."/>
            <person name="Friml J."/>
            <person name="Beilby M."/>
            <person name="Dolan L."/>
            <person name="Kohara Y."/>
            <person name="Sugano S."/>
            <person name="Fujiyama A."/>
            <person name="Delaux P.-M."/>
            <person name="Quint M."/>
            <person name="TheiBen G."/>
            <person name="Hagemann M."/>
            <person name="Harholt J."/>
            <person name="Dunand C."/>
            <person name="Zachgo S."/>
            <person name="Langdale J."/>
            <person name="Maumus F."/>
            <person name="Straeten D.V.D."/>
            <person name="Gould S.B."/>
            <person name="Rensing S.A."/>
        </authorList>
    </citation>
    <scope>NUCLEOTIDE SEQUENCE [LARGE SCALE GENOMIC DNA]</scope>
    <source>
        <strain evidence="2 3">S276</strain>
    </source>
</reference>
<feature type="compositionally biased region" description="Basic and acidic residues" evidence="1">
    <location>
        <begin position="77"/>
        <end position="87"/>
    </location>
</feature>
<dbReference type="PANTHER" id="PTHR31960:SF26">
    <property type="entry name" value="F-BOX DOMAIN CONTAINING PROTEIN"/>
    <property type="match status" value="1"/>
</dbReference>
<dbReference type="AlphaFoldDB" id="A0A388L013"/>
<dbReference type="OrthoDB" id="9970274at2759"/>
<sequence>MRNCNTDNESAALCGHDRPELNRWRACGVGWDTGKLIFPGMDRLSFRKRISGPQQQAASHDEEKGASVDSDSAGDNRVLEDSSEKGVKSISMVARQNSSANNGLPLTSGMSPATTPPSATVSSLPSCSDSVPCVSLSRSRVHSSPASQDEESSPLCHQGEDSCPLSPSRSPVREAGGKSPRPRHARSYSGGIACCRGESVGGDEEEGGVRAADGSSEGNSDFRCRQRDCPIAEGEVWEAVLPVDYEEICRAVYPEPLSCEDKRKVYSLLADGVLLHGGFYSYRLMKRQGSARASASVAMSSSSMSIVWGHDIRHWEEVRCPASMFGRVMVLHRVHWFDVSGRISWHFPPGVYTCAWRLSRMVAPKFIENVATFWGSQPAESFVRTSDGQTVRLWLPLSHETVVAQPEWMEWQAGEIVVPEVEGSKLTKMEIDFALRETNFDSVKMGLCVDCFMVYESDPENLSMDGRYRPSGRRVRDGACAVFPEEERPDPGKVMWKLAGERFFAALRYVADPLNSTGLAES</sequence>
<dbReference type="Proteomes" id="UP000265515">
    <property type="component" value="Unassembled WGS sequence"/>
</dbReference>
<feature type="region of interest" description="Disordered" evidence="1">
    <location>
        <begin position="141"/>
        <end position="187"/>
    </location>
</feature>
<feature type="compositionally biased region" description="Polar residues" evidence="1">
    <location>
        <begin position="94"/>
        <end position="126"/>
    </location>
</feature>
<dbReference type="Gramene" id="GBG75650">
    <property type="protein sequence ID" value="GBG75650"/>
    <property type="gene ID" value="CBR_g20277"/>
</dbReference>
<dbReference type="InterPro" id="IPR025886">
    <property type="entry name" value="PP2-like"/>
</dbReference>
<gene>
    <name evidence="2" type="ORF">CBR_g20277</name>
</gene>
<feature type="region of interest" description="Disordered" evidence="1">
    <location>
        <begin position="50"/>
        <end position="126"/>
    </location>
</feature>
<name>A0A388L013_CHABU</name>
<dbReference type="PANTHER" id="PTHR31960">
    <property type="entry name" value="F-BOX PROTEIN PP2-A15"/>
    <property type="match status" value="1"/>
</dbReference>
<proteinExistence type="predicted"/>
<dbReference type="Pfam" id="PF14299">
    <property type="entry name" value="PP2"/>
    <property type="match status" value="1"/>
</dbReference>
<evidence type="ECO:0000256" key="1">
    <source>
        <dbReference type="SAM" id="MobiDB-lite"/>
    </source>
</evidence>
<evidence type="ECO:0000313" key="2">
    <source>
        <dbReference type="EMBL" id="GBG75650.1"/>
    </source>
</evidence>
<organism evidence="2 3">
    <name type="scientific">Chara braunii</name>
    <name type="common">Braun's stonewort</name>
    <dbReference type="NCBI Taxonomy" id="69332"/>
    <lineage>
        <taxon>Eukaryota</taxon>
        <taxon>Viridiplantae</taxon>
        <taxon>Streptophyta</taxon>
        <taxon>Charophyceae</taxon>
        <taxon>Charales</taxon>
        <taxon>Characeae</taxon>
        <taxon>Chara</taxon>
    </lineage>
</organism>
<dbReference type="EMBL" id="BFEA01000228">
    <property type="protein sequence ID" value="GBG75650.1"/>
    <property type="molecule type" value="Genomic_DNA"/>
</dbReference>